<evidence type="ECO:0000256" key="1">
    <source>
        <dbReference type="SAM" id="MobiDB-lite"/>
    </source>
</evidence>
<reference evidence="3" key="4">
    <citation type="submission" date="2025-05" db="UniProtKB">
        <authorList>
            <consortium name="EnsemblFungi"/>
        </authorList>
    </citation>
    <scope>IDENTIFICATION</scope>
    <source>
        <strain evidence="3">isolate 1-1 / race 1 (BBBD)</strain>
    </source>
</reference>
<feature type="non-terminal residue" evidence="2">
    <location>
        <position position="201"/>
    </location>
</feature>
<evidence type="ECO:0000313" key="4">
    <source>
        <dbReference type="Proteomes" id="UP000005240"/>
    </source>
</evidence>
<name>A0A180FXG9_PUCT1</name>
<organism evidence="2">
    <name type="scientific">Puccinia triticina (isolate 1-1 / race 1 (BBBD))</name>
    <name type="common">Brown leaf rust fungus</name>
    <dbReference type="NCBI Taxonomy" id="630390"/>
    <lineage>
        <taxon>Eukaryota</taxon>
        <taxon>Fungi</taxon>
        <taxon>Dikarya</taxon>
        <taxon>Basidiomycota</taxon>
        <taxon>Pucciniomycotina</taxon>
        <taxon>Pucciniomycetes</taxon>
        <taxon>Pucciniales</taxon>
        <taxon>Pucciniaceae</taxon>
        <taxon>Puccinia</taxon>
    </lineage>
</organism>
<keyword evidence="4" id="KW-1185">Reference proteome</keyword>
<feature type="region of interest" description="Disordered" evidence="1">
    <location>
        <begin position="1"/>
        <end position="93"/>
    </location>
</feature>
<evidence type="ECO:0000313" key="2">
    <source>
        <dbReference type="EMBL" id="OAV85012.1"/>
    </source>
</evidence>
<dbReference type="VEuPathDB" id="FungiDB:PTTG_30870"/>
<dbReference type="EnsemblFungi" id="PTTG_30870-t43_1">
    <property type="protein sequence ID" value="PTTG_30870-t43_1-p1"/>
    <property type="gene ID" value="PTTG_30870"/>
</dbReference>
<dbReference type="EMBL" id="ADAS02008204">
    <property type="protein sequence ID" value="OAV85012.1"/>
    <property type="molecule type" value="Genomic_DNA"/>
</dbReference>
<dbReference type="AlphaFoldDB" id="A0A180FXG9"/>
<reference evidence="3 4" key="3">
    <citation type="journal article" date="2017" name="G3 (Bethesda)">
        <title>Comparative analysis highlights variable genome content of wheat rusts and divergence of the mating loci.</title>
        <authorList>
            <person name="Cuomo C.A."/>
            <person name="Bakkeren G."/>
            <person name="Khalil H.B."/>
            <person name="Panwar V."/>
            <person name="Joly D."/>
            <person name="Linning R."/>
            <person name="Sakthikumar S."/>
            <person name="Song X."/>
            <person name="Adiconis X."/>
            <person name="Fan L."/>
            <person name="Goldberg J.M."/>
            <person name="Levin J.Z."/>
            <person name="Young S."/>
            <person name="Zeng Q."/>
            <person name="Anikster Y."/>
            <person name="Bruce M."/>
            <person name="Wang M."/>
            <person name="Yin C."/>
            <person name="McCallum B."/>
            <person name="Szabo L.J."/>
            <person name="Hulbert S."/>
            <person name="Chen X."/>
            <person name="Fellers J.P."/>
        </authorList>
    </citation>
    <scope>NUCLEOTIDE SEQUENCE</scope>
    <source>
        <strain evidence="4">Isolate 1-1 / race 1 (BBBD)</strain>
        <strain evidence="3">isolate 1-1 / race 1 (BBBD)</strain>
    </source>
</reference>
<sequence>MADNKPPSGRFIPRSSNLSGPIPGLRTIDRNTPKNPTMRSVLGPQLASNDYFRRRLNRIPSETSRQEGPSTYFGLDKGKNRAQSDSDEAPAETTFQPRITGRTIGSSAANWRRTEPAPHLDDSKTNRMNVPTSPGHQPAVSSSDIANLVNEMRLQREAEQARREEDRARRTAEEARSHARWELDEDSKISAIVTAAIKDFA</sequence>
<accession>A0A180FXG9</accession>
<dbReference type="Proteomes" id="UP000005240">
    <property type="component" value="Unassembled WGS sequence"/>
</dbReference>
<reference evidence="2" key="1">
    <citation type="submission" date="2009-11" db="EMBL/GenBank/DDBJ databases">
        <authorList>
            <consortium name="The Broad Institute Genome Sequencing Platform"/>
            <person name="Ward D."/>
            <person name="Feldgarden M."/>
            <person name="Earl A."/>
            <person name="Young S.K."/>
            <person name="Zeng Q."/>
            <person name="Koehrsen M."/>
            <person name="Alvarado L."/>
            <person name="Berlin A."/>
            <person name="Bochicchio J."/>
            <person name="Borenstein D."/>
            <person name="Chapman S.B."/>
            <person name="Chen Z."/>
            <person name="Engels R."/>
            <person name="Freedman E."/>
            <person name="Gellesch M."/>
            <person name="Goldberg J."/>
            <person name="Griggs A."/>
            <person name="Gujja S."/>
            <person name="Heilman E."/>
            <person name="Heiman D."/>
            <person name="Hepburn T."/>
            <person name="Howarth C."/>
            <person name="Jen D."/>
            <person name="Larson L."/>
            <person name="Lewis B."/>
            <person name="Mehta T."/>
            <person name="Park D."/>
            <person name="Pearson M."/>
            <person name="Roberts A."/>
            <person name="Saif S."/>
            <person name="Shea T."/>
            <person name="Shenoy N."/>
            <person name="Sisk P."/>
            <person name="Stolte C."/>
            <person name="Sykes S."/>
            <person name="Thomson T."/>
            <person name="Walk T."/>
            <person name="White J."/>
            <person name="Yandava C."/>
            <person name="Izard J."/>
            <person name="Baranova O.V."/>
            <person name="Blanton J.M."/>
            <person name="Tanner A.C."/>
            <person name="Dewhirst F.E."/>
            <person name="Haas B."/>
            <person name="Nusbaum C."/>
            <person name="Birren B."/>
        </authorList>
    </citation>
    <scope>NUCLEOTIDE SEQUENCE [LARGE SCALE GENOMIC DNA]</scope>
    <source>
        <strain evidence="2">1-1 BBBD Race 1</strain>
    </source>
</reference>
<reference evidence="2" key="2">
    <citation type="submission" date="2016-05" db="EMBL/GenBank/DDBJ databases">
        <title>Comparative analysis highlights variable genome content of wheat rusts and divergence of the mating loci.</title>
        <authorList>
            <person name="Cuomo C.A."/>
            <person name="Bakkeren G."/>
            <person name="Szabo L."/>
            <person name="Khalil H."/>
            <person name="Joly D."/>
            <person name="Goldberg J."/>
            <person name="Young S."/>
            <person name="Zeng Q."/>
            <person name="Fellers J."/>
        </authorList>
    </citation>
    <scope>NUCLEOTIDE SEQUENCE [LARGE SCALE GENOMIC DNA]</scope>
    <source>
        <strain evidence="2">1-1 BBBD Race 1</strain>
    </source>
</reference>
<feature type="region of interest" description="Disordered" evidence="1">
    <location>
        <begin position="156"/>
        <end position="182"/>
    </location>
</feature>
<evidence type="ECO:0000313" key="3">
    <source>
        <dbReference type="EnsemblFungi" id="PTTG_30870-t43_1-p1"/>
    </source>
</evidence>
<feature type="compositionally biased region" description="Polar residues" evidence="1">
    <location>
        <begin position="60"/>
        <end position="69"/>
    </location>
</feature>
<proteinExistence type="predicted"/>
<gene>
    <name evidence="2" type="ORF">PTTG_30870</name>
</gene>
<protein>
    <submittedName>
        <fullName evidence="2 3">Uncharacterized protein</fullName>
    </submittedName>
</protein>